<name>A0AAD5YAD5_9FUNG</name>
<dbReference type="PROSITE" id="PS50181">
    <property type="entry name" value="FBOX"/>
    <property type="match status" value="1"/>
</dbReference>
<proteinExistence type="predicted"/>
<dbReference type="AlphaFoldDB" id="A0AAD5YAD5"/>
<evidence type="ECO:0000313" key="3">
    <source>
        <dbReference type="Proteomes" id="UP001210925"/>
    </source>
</evidence>
<dbReference type="SUPFAM" id="SSF52047">
    <property type="entry name" value="RNI-like"/>
    <property type="match status" value="1"/>
</dbReference>
<evidence type="ECO:0000259" key="1">
    <source>
        <dbReference type="PROSITE" id="PS50181"/>
    </source>
</evidence>
<sequence>MSRFMNLFDFPAEVLLNILEQLNRDELEQISMLSKAMFEFLGPRKLLGDWEYNQFVQGKTLIFKLNRMRPINYTNHDPTNIRIKDGFFRTLKRIKLCHLRFRTIVIDEYFFAQLHKDLPYCKEIHFEVSFDWVNWDEVQDDVLSKITKVLIHQNNYLQKKETVRNFRRMSNVRHVVYQFQEYLKMQEVFNYLNCDRIEILEADQFDFPDISKFPALKSFCLPIHDDIHSKVIKCLATSQLRKLDLSYTGAEFLESAMESLSKFIGISKLETLILPISGITTEMFEPLARAIPQSNLIHLEFGGYKIKDEAIACLFDHIADSKLEILRMNQFGSLSSQALIRNLNECNLRYLDVRVNRYLGDVFLAAKDSNLCCLHLDLYKAEETEYVYNCMLKCPLSTLYVQGERFTYSHSSLYANLSKFPNLTKVVFRLVNLTTKAHIFSQQLQQSEIRSLTLTDCGLYGTSLETLGYGVAASKLEMLDLCRNRKIQTREVLKFVEQVKDSELANLYFSVGDRNDIYNEATVTAEDYKQLRNILGTSPMKVYLI</sequence>
<reference evidence="2" key="1">
    <citation type="submission" date="2020-05" db="EMBL/GenBank/DDBJ databases">
        <title>Phylogenomic resolution of chytrid fungi.</title>
        <authorList>
            <person name="Stajich J.E."/>
            <person name="Amses K."/>
            <person name="Simmons R."/>
            <person name="Seto K."/>
            <person name="Myers J."/>
            <person name="Bonds A."/>
            <person name="Quandt C.A."/>
            <person name="Barry K."/>
            <person name="Liu P."/>
            <person name="Grigoriev I."/>
            <person name="Longcore J.E."/>
            <person name="James T.Y."/>
        </authorList>
    </citation>
    <scope>NUCLEOTIDE SEQUENCE</scope>
    <source>
        <strain evidence="2">PLAUS21</strain>
    </source>
</reference>
<accession>A0AAD5YAD5</accession>
<keyword evidence="3" id="KW-1185">Reference proteome</keyword>
<gene>
    <name evidence="2" type="ORF">HK103_007406</name>
</gene>
<dbReference type="InterPro" id="IPR001810">
    <property type="entry name" value="F-box_dom"/>
</dbReference>
<evidence type="ECO:0000313" key="2">
    <source>
        <dbReference type="EMBL" id="KAJ3260843.1"/>
    </source>
</evidence>
<protein>
    <recommendedName>
        <fullName evidence="1">F-box domain-containing protein</fullName>
    </recommendedName>
</protein>
<dbReference type="Gene3D" id="3.80.10.10">
    <property type="entry name" value="Ribonuclease Inhibitor"/>
    <property type="match status" value="2"/>
</dbReference>
<feature type="domain" description="F-box" evidence="1">
    <location>
        <begin position="4"/>
        <end position="55"/>
    </location>
</feature>
<dbReference type="Proteomes" id="UP001210925">
    <property type="component" value="Unassembled WGS sequence"/>
</dbReference>
<comment type="caution">
    <text evidence="2">The sequence shown here is derived from an EMBL/GenBank/DDBJ whole genome shotgun (WGS) entry which is preliminary data.</text>
</comment>
<dbReference type="EMBL" id="JADGKB010000009">
    <property type="protein sequence ID" value="KAJ3260843.1"/>
    <property type="molecule type" value="Genomic_DNA"/>
</dbReference>
<dbReference type="InterPro" id="IPR032675">
    <property type="entry name" value="LRR_dom_sf"/>
</dbReference>
<organism evidence="2 3">
    <name type="scientific">Boothiomyces macroporosus</name>
    <dbReference type="NCBI Taxonomy" id="261099"/>
    <lineage>
        <taxon>Eukaryota</taxon>
        <taxon>Fungi</taxon>
        <taxon>Fungi incertae sedis</taxon>
        <taxon>Chytridiomycota</taxon>
        <taxon>Chytridiomycota incertae sedis</taxon>
        <taxon>Chytridiomycetes</taxon>
        <taxon>Rhizophydiales</taxon>
        <taxon>Terramycetaceae</taxon>
        <taxon>Boothiomyces</taxon>
    </lineage>
</organism>